<keyword evidence="3" id="KW-1185">Reference proteome</keyword>
<dbReference type="AlphaFoldDB" id="A0AAW3BXP7"/>
<gene>
    <name evidence="2" type="ORF">Q4I28_002704</name>
</gene>
<reference evidence="2 3" key="1">
    <citation type="submission" date="2024-02" db="EMBL/GenBank/DDBJ databases">
        <title>FIRST GENOME SEQUENCES OF Leishmania (Viannia) shawi, Leishmania (Viannia) lindenbergi AND Leishmania (Viannia) utingensis.</title>
        <authorList>
            <person name="Resadore F."/>
            <person name="Custodio M.G.F."/>
            <person name="Boite M.C."/>
            <person name="Cupolillo E."/>
            <person name="Ferreira G.E.M."/>
        </authorList>
    </citation>
    <scope>NUCLEOTIDE SEQUENCE [LARGE SCALE GENOMIC DNA]</scope>
    <source>
        <strain evidence="2 3">MDAS/BR/1979/M5533</strain>
    </source>
</reference>
<feature type="region of interest" description="Disordered" evidence="1">
    <location>
        <begin position="612"/>
        <end position="644"/>
    </location>
</feature>
<comment type="caution">
    <text evidence="2">The sequence shown here is derived from an EMBL/GenBank/DDBJ whole genome shotgun (WGS) entry which is preliminary data.</text>
</comment>
<feature type="region of interest" description="Disordered" evidence="1">
    <location>
        <begin position="533"/>
        <end position="552"/>
    </location>
</feature>
<organism evidence="2 3">
    <name type="scientific">Leishmania naiffi</name>
    <dbReference type="NCBI Taxonomy" id="5678"/>
    <lineage>
        <taxon>Eukaryota</taxon>
        <taxon>Discoba</taxon>
        <taxon>Euglenozoa</taxon>
        <taxon>Kinetoplastea</taxon>
        <taxon>Metakinetoplastina</taxon>
        <taxon>Trypanosomatida</taxon>
        <taxon>Trypanosomatidae</taxon>
        <taxon>Leishmaniinae</taxon>
        <taxon>Leishmania</taxon>
        <taxon>Leishmania naiffi species complex</taxon>
    </lineage>
</organism>
<evidence type="ECO:0000256" key="1">
    <source>
        <dbReference type="SAM" id="MobiDB-lite"/>
    </source>
</evidence>
<feature type="region of interest" description="Disordered" evidence="1">
    <location>
        <begin position="78"/>
        <end position="135"/>
    </location>
</feature>
<sequence length="881" mass="93652">MPPVSYPFSMAGDYLTTTFADMMHAPSFRKHVWTKMQLAERRRLDALRLQALYGDAPVAVAASGGAANTTSGATAASTVDVTSEVTPQSSSQHTHQASAASSSADGMVDPPSHAAAVKGTPSASTSWSSLVASRPPAPPRWFDIAGRARYSAWEALRGRMSADVAAESFCAEFLSLVKKYPHPTLLPLIEAALSTAHELTCRSRAAPPRPLAAPSVSTAAAHSTSAATTPSSPPTAVLQVRALQGDPAALTLLWICRAYRLPCEFTVEPLSKALGAHMTGASTRTSPAYGVKRGEAANSCPTDLATINPYLSYTMADACYPFTVSLTQPAAAAAGASPSTMATTVTTPEAAFVLLTDTFLSDYSHWVGVPSGPVSAAALSPTSRLVQRGAWLDELQHITRHVRTPILALLVHQATQSKRLRHMSASAAAAERQHLLRAVAAHLHTHERWTMDRVLSRRVHQAQSVFSPLLASTAVVDCLRHEYAPDAKVVSATDAYVSSCGYTLCTHPFCADVFPFLRAPPVPVAALHDTVQAQWPSPEGPPSEAVLQPRRDSTTASYEPWALPLYLSGVPAECNTTINRLLRREANGAMRQERHQQPVRLFMCGEREAKVGHSSSSSSVGGGGGGLNAKIDMSSTQPQQQQQQQQQCRAGYYAISASSITKEAAEAVEKLILARMFSLRTDDLNSDSDAVGSTSSVSGVPFLVLGHVFALTWALCQEQVPGFPYFMLDGNPHHCGGYSFLSEDTEKKTSAASPSRARRRFQVTLSPAPVTAVMATADPGASMLPTIVVGASAVSSASSQDGGVSLESRLRHGWKAFKNTLAMRAARLSWGRRSEDERTVAGGGNEQSADVNATHVLCNEAYFTGATYSATTGAVRAMSRL</sequence>
<feature type="region of interest" description="Disordered" evidence="1">
    <location>
        <begin position="204"/>
        <end position="233"/>
    </location>
</feature>
<proteinExistence type="predicted"/>
<accession>A0AAW3BXP7</accession>
<feature type="compositionally biased region" description="Low complexity" evidence="1">
    <location>
        <begin position="122"/>
        <end position="133"/>
    </location>
</feature>
<name>A0AAW3BXP7_9TRYP</name>
<feature type="compositionally biased region" description="Low complexity" evidence="1">
    <location>
        <begin position="78"/>
        <end position="104"/>
    </location>
</feature>
<evidence type="ECO:0000313" key="3">
    <source>
        <dbReference type="Proteomes" id="UP001501274"/>
    </source>
</evidence>
<evidence type="ECO:0000313" key="2">
    <source>
        <dbReference type="EMBL" id="KAL0526832.1"/>
    </source>
</evidence>
<protein>
    <submittedName>
        <fullName evidence="2">Uncharacterized protein</fullName>
    </submittedName>
</protein>
<dbReference type="EMBL" id="JBAMZN010000019">
    <property type="protein sequence ID" value="KAL0526832.1"/>
    <property type="molecule type" value="Genomic_DNA"/>
</dbReference>
<dbReference type="Proteomes" id="UP001501274">
    <property type="component" value="Unassembled WGS sequence"/>
</dbReference>